<dbReference type="AlphaFoldDB" id="L0RG64"/>
<dbReference type="HOGENOM" id="CLU_018869_0_0_7"/>
<dbReference type="GO" id="GO:0006400">
    <property type="term" value="P:tRNA modification"/>
    <property type="evidence" value="ECO:0007669"/>
    <property type="project" value="UniProtKB-UniRule"/>
</dbReference>
<name>L0RG64_9BACT</name>
<dbReference type="KEGG" id="dhy:DESAM_22284"/>
<dbReference type="InterPro" id="IPR011063">
    <property type="entry name" value="TilS/TtcA_N"/>
</dbReference>
<dbReference type="eggNOG" id="COG0037">
    <property type="taxonomic scope" value="Bacteria"/>
</dbReference>
<dbReference type="InterPro" id="IPR014729">
    <property type="entry name" value="Rossmann-like_a/b/a_fold"/>
</dbReference>
<proteinExistence type="inferred from homology"/>
<dbReference type="RefSeq" id="WP_015337151.1">
    <property type="nucleotide sequence ID" value="NC_020055.1"/>
</dbReference>
<dbReference type="Gene3D" id="3.40.50.620">
    <property type="entry name" value="HUPs"/>
    <property type="match status" value="1"/>
</dbReference>
<evidence type="ECO:0000256" key="2">
    <source>
        <dbReference type="ARBA" id="ARBA00022694"/>
    </source>
</evidence>
<evidence type="ECO:0000256" key="5">
    <source>
        <dbReference type="ARBA" id="ARBA00048539"/>
    </source>
</evidence>
<dbReference type="GO" id="GO:0032267">
    <property type="term" value="F:tRNA(Ile)-lysidine synthase activity"/>
    <property type="evidence" value="ECO:0007669"/>
    <property type="project" value="UniProtKB-EC"/>
</dbReference>
<keyword evidence="6" id="KW-0963">Cytoplasm</keyword>
<dbReference type="GO" id="GO:0005737">
    <property type="term" value="C:cytoplasm"/>
    <property type="evidence" value="ECO:0007669"/>
    <property type="project" value="UniProtKB-SubCell"/>
</dbReference>
<evidence type="ECO:0000259" key="7">
    <source>
        <dbReference type="Pfam" id="PF01171"/>
    </source>
</evidence>
<dbReference type="InterPro" id="IPR012795">
    <property type="entry name" value="tRNA_Ile_lys_synt_N"/>
</dbReference>
<dbReference type="InterPro" id="IPR012094">
    <property type="entry name" value="tRNA_Ile_lys_synt"/>
</dbReference>
<dbReference type="STRING" id="1121451.DESAM_22284"/>
<dbReference type="EMBL" id="FO203522">
    <property type="protein sequence ID" value="CCO24551.1"/>
    <property type="molecule type" value="Genomic_DNA"/>
</dbReference>
<feature type="binding site" evidence="6">
    <location>
        <begin position="46"/>
        <end position="51"/>
    </location>
    <ligand>
        <name>ATP</name>
        <dbReference type="ChEBI" id="CHEBI:30616"/>
    </ligand>
</feature>
<accession>L0RG64</accession>
<protein>
    <recommendedName>
        <fullName evidence="6">tRNA(Ile)-lysidine synthase</fullName>
        <ecNumber evidence="6">6.3.4.19</ecNumber>
    </recommendedName>
    <alternativeName>
        <fullName evidence="6">tRNA(Ile)-2-lysyl-cytidine synthase</fullName>
    </alternativeName>
    <alternativeName>
        <fullName evidence="6">tRNA(Ile)-lysidine synthetase</fullName>
    </alternativeName>
</protein>
<dbReference type="Pfam" id="PF01171">
    <property type="entry name" value="ATP_bind_3"/>
    <property type="match status" value="1"/>
</dbReference>
<dbReference type="SUPFAM" id="SSF52402">
    <property type="entry name" value="Adenine nucleotide alpha hydrolases-like"/>
    <property type="match status" value="1"/>
</dbReference>
<keyword evidence="9" id="KW-1185">Reference proteome</keyword>
<keyword evidence="1 6" id="KW-0436">Ligase</keyword>
<comment type="catalytic activity">
    <reaction evidence="5 6">
        <text>cytidine(34) in tRNA(Ile2) + L-lysine + ATP = lysidine(34) in tRNA(Ile2) + AMP + diphosphate + H(+)</text>
        <dbReference type="Rhea" id="RHEA:43744"/>
        <dbReference type="Rhea" id="RHEA-COMP:10625"/>
        <dbReference type="Rhea" id="RHEA-COMP:10670"/>
        <dbReference type="ChEBI" id="CHEBI:15378"/>
        <dbReference type="ChEBI" id="CHEBI:30616"/>
        <dbReference type="ChEBI" id="CHEBI:32551"/>
        <dbReference type="ChEBI" id="CHEBI:33019"/>
        <dbReference type="ChEBI" id="CHEBI:82748"/>
        <dbReference type="ChEBI" id="CHEBI:83665"/>
        <dbReference type="ChEBI" id="CHEBI:456215"/>
        <dbReference type="EC" id="6.3.4.19"/>
    </reaction>
</comment>
<dbReference type="Gene3D" id="1.20.59.20">
    <property type="match status" value="1"/>
</dbReference>
<evidence type="ECO:0000313" key="8">
    <source>
        <dbReference type="EMBL" id="CCO24551.1"/>
    </source>
</evidence>
<dbReference type="PATRIC" id="fig|1121451.3.peg.2504"/>
<dbReference type="PANTHER" id="PTHR43033">
    <property type="entry name" value="TRNA(ILE)-LYSIDINE SYNTHASE-RELATED"/>
    <property type="match status" value="1"/>
</dbReference>
<dbReference type="SUPFAM" id="SSF82829">
    <property type="entry name" value="MesJ substrate recognition domain-like"/>
    <property type="match status" value="1"/>
</dbReference>
<keyword evidence="3 6" id="KW-0547">Nucleotide-binding</keyword>
<keyword evidence="4 6" id="KW-0067">ATP-binding</keyword>
<evidence type="ECO:0000256" key="6">
    <source>
        <dbReference type="HAMAP-Rule" id="MF_01161"/>
    </source>
</evidence>
<evidence type="ECO:0000313" key="9">
    <source>
        <dbReference type="Proteomes" id="UP000010808"/>
    </source>
</evidence>
<keyword evidence="2 6" id="KW-0819">tRNA processing</keyword>
<dbReference type="Proteomes" id="UP000010808">
    <property type="component" value="Chromosome"/>
</dbReference>
<comment type="function">
    <text evidence="6">Ligates lysine onto the cytidine present at position 34 of the AUA codon-specific tRNA(Ile) that contains the anticodon CAU, in an ATP-dependent manner. Cytidine is converted to lysidine, thus changing the amino acid specificity of the tRNA from methionine to isoleucine.</text>
</comment>
<organism evidence="8 9">
    <name type="scientific">Maridesulfovibrio hydrothermalis AM13 = DSM 14728</name>
    <dbReference type="NCBI Taxonomy" id="1121451"/>
    <lineage>
        <taxon>Bacteria</taxon>
        <taxon>Pseudomonadati</taxon>
        <taxon>Thermodesulfobacteriota</taxon>
        <taxon>Desulfovibrionia</taxon>
        <taxon>Desulfovibrionales</taxon>
        <taxon>Desulfovibrionaceae</taxon>
        <taxon>Maridesulfovibrio</taxon>
    </lineage>
</organism>
<dbReference type="HAMAP" id="MF_01161">
    <property type="entry name" value="tRNA_Ile_lys_synt"/>
    <property type="match status" value="1"/>
</dbReference>
<dbReference type="CDD" id="cd01992">
    <property type="entry name" value="TilS_N"/>
    <property type="match status" value="1"/>
</dbReference>
<dbReference type="EC" id="6.3.4.19" evidence="6"/>
<dbReference type="NCBIfam" id="TIGR02432">
    <property type="entry name" value="lysidine_TilS_N"/>
    <property type="match status" value="1"/>
</dbReference>
<dbReference type="GO" id="GO:0005524">
    <property type="term" value="F:ATP binding"/>
    <property type="evidence" value="ECO:0007669"/>
    <property type="project" value="UniProtKB-UniRule"/>
</dbReference>
<feature type="domain" description="tRNA(Ile)-lysidine/2-thiocytidine synthase N-terminal" evidence="7">
    <location>
        <begin position="41"/>
        <end position="221"/>
    </location>
</feature>
<evidence type="ECO:0000256" key="4">
    <source>
        <dbReference type="ARBA" id="ARBA00022840"/>
    </source>
</evidence>
<dbReference type="PANTHER" id="PTHR43033:SF1">
    <property type="entry name" value="TRNA(ILE)-LYSIDINE SYNTHASE-RELATED"/>
    <property type="match status" value="1"/>
</dbReference>
<comment type="domain">
    <text evidence="6">The N-terminal region contains the highly conserved SGGXDS motif, predicted to be a P-loop motif involved in ATP binding.</text>
</comment>
<comment type="similarity">
    <text evidence="6">Belongs to the tRNA(Ile)-lysidine synthase family.</text>
</comment>
<evidence type="ECO:0000256" key="3">
    <source>
        <dbReference type="ARBA" id="ARBA00022741"/>
    </source>
</evidence>
<comment type="subcellular location">
    <subcellularLocation>
        <location evidence="6">Cytoplasm</location>
    </subcellularLocation>
</comment>
<reference evidence="8 9" key="1">
    <citation type="submission" date="2012-10" db="EMBL/GenBank/DDBJ databases">
        <authorList>
            <person name="Genoscope - CEA"/>
        </authorList>
    </citation>
    <scope>NUCLEOTIDE SEQUENCE [LARGE SCALE GENOMIC DNA]</scope>
    <source>
        <strain evidence="9">AM13 / DSM 14728</strain>
    </source>
</reference>
<evidence type="ECO:0000256" key="1">
    <source>
        <dbReference type="ARBA" id="ARBA00022598"/>
    </source>
</evidence>
<sequence length="353" mass="39271">MTMESLPGSIQELTSIQAKFCLAVERFGNLKSGVDFASHSLLVGTSGGIDSTALLIISTLLAQKSGGRVFCAHVDHGLRDSSAGDSAFVEELCAKLDVPLKSITADVKIYAEDHSLGLEEAGRVIRYGFFRKCLNELSADFLLTAHHLDDLSEDVIMRLIRGAGWPALSGMDAYDPERNLLRPLLFTRKAQLETFLNSINCPWREDESNLSDKYTRNRIRNKIMPLLLKENPNFGAGIARLKSQAELDEEFWTTEVNKVLNNVQTTENGEILLHCSILHKCHPALRLRIYKRMIEMLGAGHVLADTITLLDRAFVDQKGGTTFQFPGNKVAAIRREGIVFKVIKTIDRESGRV</sequence>
<gene>
    <name evidence="6 8" type="primary">tilS</name>
    <name evidence="8" type="ORF">DESAM_22284</name>
</gene>